<accession>A0A4Y2RD75</accession>
<dbReference type="Proteomes" id="UP000499080">
    <property type="component" value="Unassembled WGS sequence"/>
</dbReference>
<gene>
    <name evidence="2" type="ORF">AVEN_86693_1</name>
</gene>
<dbReference type="AlphaFoldDB" id="A0A4Y2RD75"/>
<evidence type="ECO:0000256" key="1">
    <source>
        <dbReference type="SAM" id="MobiDB-lite"/>
    </source>
</evidence>
<evidence type="ECO:0000313" key="3">
    <source>
        <dbReference type="Proteomes" id="UP000499080"/>
    </source>
</evidence>
<feature type="region of interest" description="Disordered" evidence="1">
    <location>
        <begin position="71"/>
        <end position="94"/>
    </location>
</feature>
<name>A0A4Y2RD75_ARAVE</name>
<sequence length="94" mass="10382">MHTKLYQGRKKGLALWLGGKSYEWLPNRPTSAELPLSVVDRWLTKQPQRPGIAALKKEDVSKGGKRITAIQRDAKTSSSASSPCLTSIHGRQIV</sequence>
<proteinExistence type="predicted"/>
<evidence type="ECO:0000313" key="2">
    <source>
        <dbReference type="EMBL" id="GBN73714.1"/>
    </source>
</evidence>
<comment type="caution">
    <text evidence="2">The sequence shown here is derived from an EMBL/GenBank/DDBJ whole genome shotgun (WGS) entry which is preliminary data.</text>
</comment>
<dbReference type="EMBL" id="BGPR01016648">
    <property type="protein sequence ID" value="GBN73714.1"/>
    <property type="molecule type" value="Genomic_DNA"/>
</dbReference>
<keyword evidence="3" id="KW-1185">Reference proteome</keyword>
<protein>
    <submittedName>
        <fullName evidence="2">Uncharacterized protein</fullName>
    </submittedName>
</protein>
<reference evidence="2 3" key="1">
    <citation type="journal article" date="2019" name="Sci. Rep.">
        <title>Orb-weaving spider Araneus ventricosus genome elucidates the spidroin gene catalogue.</title>
        <authorList>
            <person name="Kono N."/>
            <person name="Nakamura H."/>
            <person name="Ohtoshi R."/>
            <person name="Moran D.A.P."/>
            <person name="Shinohara A."/>
            <person name="Yoshida Y."/>
            <person name="Fujiwara M."/>
            <person name="Mori M."/>
            <person name="Tomita M."/>
            <person name="Arakawa K."/>
        </authorList>
    </citation>
    <scope>NUCLEOTIDE SEQUENCE [LARGE SCALE GENOMIC DNA]</scope>
</reference>
<organism evidence="2 3">
    <name type="scientific">Araneus ventricosus</name>
    <name type="common">Orbweaver spider</name>
    <name type="synonym">Epeira ventricosa</name>
    <dbReference type="NCBI Taxonomy" id="182803"/>
    <lineage>
        <taxon>Eukaryota</taxon>
        <taxon>Metazoa</taxon>
        <taxon>Ecdysozoa</taxon>
        <taxon>Arthropoda</taxon>
        <taxon>Chelicerata</taxon>
        <taxon>Arachnida</taxon>
        <taxon>Araneae</taxon>
        <taxon>Araneomorphae</taxon>
        <taxon>Entelegynae</taxon>
        <taxon>Araneoidea</taxon>
        <taxon>Araneidae</taxon>
        <taxon>Araneus</taxon>
    </lineage>
</organism>